<reference evidence="4 5" key="1">
    <citation type="submission" date="2016-08" db="EMBL/GenBank/DDBJ databases">
        <title>Draft genome sequence of Candidatus Piscirickettsia litoralis, from seawater.</title>
        <authorList>
            <person name="Wan X."/>
            <person name="Lee A.J."/>
            <person name="Hou S."/>
            <person name="Donachie S.P."/>
        </authorList>
    </citation>
    <scope>NUCLEOTIDE SEQUENCE [LARGE SCALE GENOMIC DNA]</scope>
    <source>
        <strain evidence="4 5">Y2</strain>
    </source>
</reference>
<dbReference type="Gene3D" id="3.40.50.2300">
    <property type="match status" value="1"/>
</dbReference>
<dbReference type="InterPro" id="IPR050595">
    <property type="entry name" value="Bact_response_regulator"/>
</dbReference>
<proteinExistence type="predicted"/>
<name>A0ABX3A8T7_9GAMM</name>
<gene>
    <name evidence="4" type="ORF">BGC07_05855</name>
</gene>
<accession>A0ABX3A8T7</accession>
<evidence type="ECO:0000313" key="4">
    <source>
        <dbReference type="EMBL" id="ODN42539.1"/>
    </source>
</evidence>
<dbReference type="PANTHER" id="PTHR44591">
    <property type="entry name" value="STRESS RESPONSE REGULATOR PROTEIN 1"/>
    <property type="match status" value="1"/>
</dbReference>
<protein>
    <recommendedName>
        <fullName evidence="3">Response regulatory domain-containing protein</fullName>
    </recommendedName>
</protein>
<sequence>MLFIERIKGSLFVKILIADDSMTMRRIIVNALINYGASHDNILEAEDGERALELWQAESDKIGLALFDWNMPKMNGLNVLHVIRDVDKTVPIIMVTTHSDKTDVVAAVSEGATNYIIKPFEVDTLVSKVSQFIDIKELA</sequence>
<dbReference type="PANTHER" id="PTHR44591:SF3">
    <property type="entry name" value="RESPONSE REGULATORY DOMAIN-CONTAINING PROTEIN"/>
    <property type="match status" value="1"/>
</dbReference>
<dbReference type="SMART" id="SM00448">
    <property type="entry name" value="REC"/>
    <property type="match status" value="1"/>
</dbReference>
<evidence type="ECO:0000313" key="5">
    <source>
        <dbReference type="Proteomes" id="UP000094329"/>
    </source>
</evidence>
<dbReference type="Pfam" id="PF00072">
    <property type="entry name" value="Response_reg"/>
    <property type="match status" value="1"/>
</dbReference>
<dbReference type="SUPFAM" id="SSF52172">
    <property type="entry name" value="CheY-like"/>
    <property type="match status" value="1"/>
</dbReference>
<dbReference type="EMBL" id="MDTU01000001">
    <property type="protein sequence ID" value="ODN42539.1"/>
    <property type="molecule type" value="Genomic_DNA"/>
</dbReference>
<dbReference type="InterPro" id="IPR001789">
    <property type="entry name" value="Sig_transdc_resp-reg_receiver"/>
</dbReference>
<organism evidence="4 5">
    <name type="scientific">Piscirickettsia litoralis</name>
    <dbReference type="NCBI Taxonomy" id="1891921"/>
    <lineage>
        <taxon>Bacteria</taxon>
        <taxon>Pseudomonadati</taxon>
        <taxon>Pseudomonadota</taxon>
        <taxon>Gammaproteobacteria</taxon>
        <taxon>Thiotrichales</taxon>
        <taxon>Piscirickettsiaceae</taxon>
        <taxon>Piscirickettsia</taxon>
    </lineage>
</organism>
<feature type="modified residue" description="4-aspartylphosphate" evidence="2">
    <location>
        <position position="68"/>
    </location>
</feature>
<comment type="caution">
    <text evidence="4">The sequence shown here is derived from an EMBL/GenBank/DDBJ whole genome shotgun (WGS) entry which is preliminary data.</text>
</comment>
<dbReference type="PROSITE" id="PS50110">
    <property type="entry name" value="RESPONSE_REGULATORY"/>
    <property type="match status" value="1"/>
</dbReference>
<evidence type="ECO:0000259" key="3">
    <source>
        <dbReference type="PROSITE" id="PS50110"/>
    </source>
</evidence>
<dbReference type="Proteomes" id="UP000094329">
    <property type="component" value="Unassembled WGS sequence"/>
</dbReference>
<evidence type="ECO:0000256" key="2">
    <source>
        <dbReference type="PROSITE-ProRule" id="PRU00169"/>
    </source>
</evidence>
<keyword evidence="1 2" id="KW-0597">Phosphoprotein</keyword>
<feature type="domain" description="Response regulatory" evidence="3">
    <location>
        <begin position="14"/>
        <end position="133"/>
    </location>
</feature>
<dbReference type="InterPro" id="IPR011006">
    <property type="entry name" value="CheY-like_superfamily"/>
</dbReference>
<evidence type="ECO:0000256" key="1">
    <source>
        <dbReference type="ARBA" id="ARBA00022553"/>
    </source>
</evidence>
<keyword evidence="5" id="KW-1185">Reference proteome</keyword>